<evidence type="ECO:0000313" key="2">
    <source>
        <dbReference type="Proteomes" id="UP000000600"/>
    </source>
</evidence>
<name>A0DCJ9_PARTE</name>
<dbReference type="OMA" id="EQHNYVK"/>
<protein>
    <submittedName>
        <fullName evidence="1">Uncharacterized protein</fullName>
    </submittedName>
</protein>
<evidence type="ECO:0000313" key="1">
    <source>
        <dbReference type="EMBL" id="CAK80766.1"/>
    </source>
</evidence>
<organism evidence="1 2">
    <name type="scientific">Paramecium tetraurelia</name>
    <dbReference type="NCBI Taxonomy" id="5888"/>
    <lineage>
        <taxon>Eukaryota</taxon>
        <taxon>Sar</taxon>
        <taxon>Alveolata</taxon>
        <taxon>Ciliophora</taxon>
        <taxon>Intramacronucleata</taxon>
        <taxon>Oligohymenophorea</taxon>
        <taxon>Peniculida</taxon>
        <taxon>Parameciidae</taxon>
        <taxon>Paramecium</taxon>
    </lineage>
</organism>
<dbReference type="RefSeq" id="XP_001448163.1">
    <property type="nucleotide sequence ID" value="XM_001448126.1"/>
</dbReference>
<keyword evidence="2" id="KW-1185">Reference proteome</keyword>
<proteinExistence type="predicted"/>
<reference evidence="1 2" key="1">
    <citation type="journal article" date="2006" name="Nature">
        <title>Global trends of whole-genome duplications revealed by the ciliate Paramecium tetraurelia.</title>
        <authorList>
            <consortium name="Genoscope"/>
            <person name="Aury J.-M."/>
            <person name="Jaillon O."/>
            <person name="Duret L."/>
            <person name="Noel B."/>
            <person name="Jubin C."/>
            <person name="Porcel B.M."/>
            <person name="Segurens B."/>
            <person name="Daubin V."/>
            <person name="Anthouard V."/>
            <person name="Aiach N."/>
            <person name="Arnaiz O."/>
            <person name="Billaut A."/>
            <person name="Beisson J."/>
            <person name="Blanc I."/>
            <person name="Bouhouche K."/>
            <person name="Camara F."/>
            <person name="Duharcourt S."/>
            <person name="Guigo R."/>
            <person name="Gogendeau D."/>
            <person name="Katinka M."/>
            <person name="Keller A.-M."/>
            <person name="Kissmehl R."/>
            <person name="Klotz C."/>
            <person name="Koll F."/>
            <person name="Le Moue A."/>
            <person name="Lepere C."/>
            <person name="Malinsky S."/>
            <person name="Nowacki M."/>
            <person name="Nowak J.K."/>
            <person name="Plattner H."/>
            <person name="Poulain J."/>
            <person name="Ruiz F."/>
            <person name="Serrano V."/>
            <person name="Zagulski M."/>
            <person name="Dessen P."/>
            <person name="Betermier M."/>
            <person name="Weissenbach J."/>
            <person name="Scarpelli C."/>
            <person name="Schachter V."/>
            <person name="Sperling L."/>
            <person name="Meyer E."/>
            <person name="Cohen J."/>
            <person name="Wincker P."/>
        </authorList>
    </citation>
    <scope>NUCLEOTIDE SEQUENCE [LARGE SCALE GENOMIC DNA]</scope>
    <source>
        <strain evidence="1 2">Stock d4-2</strain>
    </source>
</reference>
<accession>A0DCJ9</accession>
<dbReference type="InParanoid" id="A0DCJ9"/>
<dbReference type="GeneID" id="5033948"/>
<dbReference type="EMBL" id="CT868374">
    <property type="protein sequence ID" value="CAK80766.1"/>
    <property type="molecule type" value="Genomic_DNA"/>
</dbReference>
<dbReference type="AlphaFoldDB" id="A0DCJ9"/>
<dbReference type="Proteomes" id="UP000000600">
    <property type="component" value="Unassembled WGS sequence"/>
</dbReference>
<gene>
    <name evidence="1" type="ORF">GSPATT00015644001</name>
</gene>
<dbReference type="HOGENOM" id="CLU_728546_0_0_1"/>
<sequence length="380" mass="45378">MKTRNSQRQSQREDLSVTCQEVLTIISQKFHTLYINHFQALFQNLSMSEFALNSSAQTPRKKRGPICKKHKYTTINLKKHKSSKQFICYEDRDLNIPEKYQSILQKHVRIIFKKLKKSDDDRESDSEQIKHAINYLKELNYINFIMLKKYLLQSNSKDYFQQKRVHTKDSEHTRHFEQHNYVKRSIQTETKPALKPIDMEETRKEELSKFRSISLYNKKQVRVPSSAEKCRSNEKIRVFNIFNSTPRNVKPSRSQQMLNGFKEKVVYSSHSRQQSAAKHLISSRINDSQELLQQATKPNMIPLRRFFKDNQVQQQNNIKLELEKHKTNNILELLLLTTGELKKKFQEEQKQRDSNSRQNSEERVRIKVRNSHKFPKDFFL</sequence>
<dbReference type="KEGG" id="ptm:GSPATT00015644001"/>
<dbReference type="OrthoDB" id="294988at2759"/>